<comment type="subunit">
    <text evidence="6">Component of the Mediator complex.</text>
</comment>
<keyword evidence="6" id="KW-0010">Activator</keyword>
<keyword evidence="8" id="KW-1185">Reference proteome</keyword>
<reference evidence="7 8" key="1">
    <citation type="submission" date="2017-01" db="EMBL/GenBank/DDBJ databases">
        <title>The recent genome duplication of the halophilic yeast Hortaea werneckii: insights from long-read sequencing.</title>
        <authorList>
            <person name="Sinha S."/>
            <person name="Flibotte S."/>
            <person name="Neira M."/>
            <person name="Lenassi M."/>
            <person name="Gostincar C."/>
            <person name="Stajich J.E."/>
            <person name="Nislow C.E."/>
        </authorList>
    </citation>
    <scope>NUCLEOTIDE SEQUENCE [LARGE SCALE GENOMIC DNA]</scope>
    <source>
        <strain evidence="7 8">EXF-2000</strain>
    </source>
</reference>
<dbReference type="FunCoup" id="A0A1Z5SUE4">
    <property type="interactions" value="997"/>
</dbReference>
<dbReference type="EMBL" id="MUNK01000249">
    <property type="protein sequence ID" value="OTA24337.1"/>
    <property type="molecule type" value="Genomic_DNA"/>
</dbReference>
<comment type="caution">
    <text evidence="7">The sequence shown here is derived from an EMBL/GenBank/DDBJ whole genome shotgun (WGS) entry which is preliminary data.</text>
</comment>
<dbReference type="VEuPathDB" id="FungiDB:BTJ68_11470"/>
<dbReference type="GO" id="GO:0006357">
    <property type="term" value="P:regulation of transcription by RNA polymerase II"/>
    <property type="evidence" value="ECO:0007669"/>
    <property type="project" value="InterPro"/>
</dbReference>
<accession>A0A1Z5SUE4</accession>
<proteinExistence type="inferred from homology"/>
<evidence type="ECO:0000256" key="3">
    <source>
        <dbReference type="ARBA" id="ARBA00023015"/>
    </source>
</evidence>
<dbReference type="GO" id="GO:0003712">
    <property type="term" value="F:transcription coregulator activity"/>
    <property type="evidence" value="ECO:0007669"/>
    <property type="project" value="InterPro"/>
</dbReference>
<name>A0A1Z5SUE4_HORWE</name>
<comment type="function">
    <text evidence="6">Component of the Mediator complex, a coactivator involved in the regulated transcription of nearly all RNA polymerase II-dependent genes. Mediator functions as a bridge to convey information from gene-specific regulatory proteins to the basal RNA polymerase II transcription machinery. Mediator is recruited to promoters by direct interactions with regulatory proteins and serves as a scaffold for the assembly of a functional preinitiation complex with RNA polymerase II and the general transcription factors.</text>
</comment>
<dbReference type="Pfam" id="PF09748">
    <property type="entry name" value="Med10"/>
    <property type="match status" value="1"/>
</dbReference>
<evidence type="ECO:0000256" key="2">
    <source>
        <dbReference type="ARBA" id="ARBA00005389"/>
    </source>
</evidence>
<evidence type="ECO:0000313" key="8">
    <source>
        <dbReference type="Proteomes" id="UP000194280"/>
    </source>
</evidence>
<dbReference type="GO" id="GO:0016592">
    <property type="term" value="C:mediator complex"/>
    <property type="evidence" value="ECO:0007669"/>
    <property type="project" value="InterPro"/>
</dbReference>
<evidence type="ECO:0000256" key="5">
    <source>
        <dbReference type="ARBA" id="ARBA00023242"/>
    </source>
</evidence>
<organism evidence="7 8">
    <name type="scientific">Hortaea werneckii EXF-2000</name>
    <dbReference type="NCBI Taxonomy" id="1157616"/>
    <lineage>
        <taxon>Eukaryota</taxon>
        <taxon>Fungi</taxon>
        <taxon>Dikarya</taxon>
        <taxon>Ascomycota</taxon>
        <taxon>Pezizomycotina</taxon>
        <taxon>Dothideomycetes</taxon>
        <taxon>Dothideomycetidae</taxon>
        <taxon>Mycosphaerellales</taxon>
        <taxon>Teratosphaeriaceae</taxon>
        <taxon>Hortaea</taxon>
    </lineage>
</organism>
<keyword evidence="4 6" id="KW-0804">Transcription</keyword>
<gene>
    <name evidence="6" type="primary">MED10</name>
    <name evidence="7" type="ORF">BTJ68_11470</name>
</gene>
<keyword evidence="3 6" id="KW-0805">Transcription regulation</keyword>
<dbReference type="OrthoDB" id="337270at2759"/>
<evidence type="ECO:0000256" key="4">
    <source>
        <dbReference type="ARBA" id="ARBA00023163"/>
    </source>
</evidence>
<sequence length="140" mass="15739">MAESTIEEVDVHLRNIINSLYLLIMSIHDYQGAETLKSVTTEMYKHLINLLVTTSRTARRLPTFIPVEIIGYVESTRNPDIYTRDFVELVMRYNQSLAGQSSGLAQFRDIFGKEIMSAIPELSQDVNEILVATGGGKVES</sequence>
<keyword evidence="5 6" id="KW-0539">Nucleus</keyword>
<dbReference type="AlphaFoldDB" id="A0A1Z5SUE4"/>
<evidence type="ECO:0000313" key="7">
    <source>
        <dbReference type="EMBL" id="OTA24337.1"/>
    </source>
</evidence>
<dbReference type="STRING" id="1157616.A0A1Z5SUE4"/>
<comment type="subcellular location">
    <subcellularLocation>
        <location evidence="1 6">Nucleus</location>
    </subcellularLocation>
</comment>
<comment type="similarity">
    <text evidence="2 6">Belongs to the Mediator complex subunit 10 family.</text>
</comment>
<dbReference type="Proteomes" id="UP000194280">
    <property type="component" value="Unassembled WGS sequence"/>
</dbReference>
<dbReference type="InterPro" id="IPR019145">
    <property type="entry name" value="Mediator_Med10"/>
</dbReference>
<evidence type="ECO:0000256" key="6">
    <source>
        <dbReference type="RuleBase" id="RU364146"/>
    </source>
</evidence>
<protein>
    <recommendedName>
        <fullName evidence="6">Mediator of RNA polymerase II transcription subunit 10</fullName>
    </recommendedName>
    <alternativeName>
        <fullName evidence="6">Mediator complex subunit 10</fullName>
    </alternativeName>
</protein>
<evidence type="ECO:0000256" key="1">
    <source>
        <dbReference type="ARBA" id="ARBA00004123"/>
    </source>
</evidence>
<dbReference type="InParanoid" id="A0A1Z5SUE4"/>